<organism evidence="2 3">
    <name type="scientific">Tulasnella calospora MUT 4182</name>
    <dbReference type="NCBI Taxonomy" id="1051891"/>
    <lineage>
        <taxon>Eukaryota</taxon>
        <taxon>Fungi</taxon>
        <taxon>Dikarya</taxon>
        <taxon>Basidiomycota</taxon>
        <taxon>Agaricomycotina</taxon>
        <taxon>Agaricomycetes</taxon>
        <taxon>Cantharellales</taxon>
        <taxon>Tulasnellaceae</taxon>
        <taxon>Tulasnella</taxon>
    </lineage>
</organism>
<evidence type="ECO:0000313" key="2">
    <source>
        <dbReference type="EMBL" id="KIO24035.1"/>
    </source>
</evidence>
<evidence type="ECO:0000256" key="1">
    <source>
        <dbReference type="SAM" id="MobiDB-lite"/>
    </source>
</evidence>
<reference evidence="2 3" key="1">
    <citation type="submission" date="2014-04" db="EMBL/GenBank/DDBJ databases">
        <authorList>
            <consortium name="DOE Joint Genome Institute"/>
            <person name="Kuo A."/>
            <person name="Girlanda M."/>
            <person name="Perotto S."/>
            <person name="Kohler A."/>
            <person name="Nagy L.G."/>
            <person name="Floudas D."/>
            <person name="Copeland A."/>
            <person name="Barry K.W."/>
            <person name="Cichocki N."/>
            <person name="Veneault-Fourrey C."/>
            <person name="LaButti K."/>
            <person name="Lindquist E.A."/>
            <person name="Lipzen A."/>
            <person name="Lundell T."/>
            <person name="Morin E."/>
            <person name="Murat C."/>
            <person name="Sun H."/>
            <person name="Tunlid A."/>
            <person name="Henrissat B."/>
            <person name="Grigoriev I.V."/>
            <person name="Hibbett D.S."/>
            <person name="Martin F."/>
            <person name="Nordberg H.P."/>
            <person name="Cantor M.N."/>
            <person name="Hua S.X."/>
        </authorList>
    </citation>
    <scope>NUCLEOTIDE SEQUENCE [LARGE SCALE GENOMIC DNA]</scope>
    <source>
        <strain evidence="2 3">MUT 4182</strain>
    </source>
</reference>
<dbReference type="EMBL" id="KN823070">
    <property type="protein sequence ID" value="KIO24035.1"/>
    <property type="molecule type" value="Genomic_DNA"/>
</dbReference>
<reference evidence="3" key="2">
    <citation type="submission" date="2015-01" db="EMBL/GenBank/DDBJ databases">
        <title>Evolutionary Origins and Diversification of the Mycorrhizal Mutualists.</title>
        <authorList>
            <consortium name="DOE Joint Genome Institute"/>
            <consortium name="Mycorrhizal Genomics Consortium"/>
            <person name="Kohler A."/>
            <person name="Kuo A."/>
            <person name="Nagy L.G."/>
            <person name="Floudas D."/>
            <person name="Copeland A."/>
            <person name="Barry K.W."/>
            <person name="Cichocki N."/>
            <person name="Veneault-Fourrey C."/>
            <person name="LaButti K."/>
            <person name="Lindquist E.A."/>
            <person name="Lipzen A."/>
            <person name="Lundell T."/>
            <person name="Morin E."/>
            <person name="Murat C."/>
            <person name="Riley R."/>
            <person name="Ohm R."/>
            <person name="Sun H."/>
            <person name="Tunlid A."/>
            <person name="Henrissat B."/>
            <person name="Grigoriev I.V."/>
            <person name="Hibbett D.S."/>
            <person name="Martin F."/>
        </authorList>
    </citation>
    <scope>NUCLEOTIDE SEQUENCE [LARGE SCALE GENOMIC DNA]</scope>
    <source>
        <strain evidence="3">MUT 4182</strain>
    </source>
</reference>
<dbReference type="AlphaFoldDB" id="A0A0C3Q4S3"/>
<accession>A0A0C3Q4S3</accession>
<sequence length="195" mass="20848">MALHVACTSSATQESAPISTSQPSWTCPPPHLGIWRPARVGRYTGSRTPPPPPLRSIPTMTPSMGHDPTLRIPGLAVDEPPIITLKYPDMSLDLCDRLATRYRARSANSSGDTIAGEVRVRAARLSPVVRPCSLSTTFPGMLDLTDRDGGVLKGHGGILKGNGGILKDDAGTRLNLYALQRVSHLYHVDSVYGGT</sequence>
<dbReference type="HOGENOM" id="CLU_1397255_0_0_1"/>
<feature type="region of interest" description="Disordered" evidence="1">
    <location>
        <begin position="1"/>
        <end position="25"/>
    </location>
</feature>
<proteinExistence type="predicted"/>
<keyword evidence="3" id="KW-1185">Reference proteome</keyword>
<dbReference type="Proteomes" id="UP000054248">
    <property type="component" value="Unassembled WGS sequence"/>
</dbReference>
<gene>
    <name evidence="2" type="ORF">M407DRAFT_26565</name>
</gene>
<protein>
    <submittedName>
        <fullName evidence="2">Uncharacterized protein</fullName>
    </submittedName>
</protein>
<feature type="compositionally biased region" description="Polar residues" evidence="1">
    <location>
        <begin position="7"/>
        <end position="25"/>
    </location>
</feature>
<name>A0A0C3Q4S3_9AGAM</name>
<evidence type="ECO:0000313" key="3">
    <source>
        <dbReference type="Proteomes" id="UP000054248"/>
    </source>
</evidence>